<dbReference type="InterPro" id="IPR023753">
    <property type="entry name" value="FAD/NAD-binding_dom"/>
</dbReference>
<evidence type="ECO:0000256" key="1">
    <source>
        <dbReference type="ARBA" id="ARBA00001974"/>
    </source>
</evidence>
<proteinExistence type="inferred from homology"/>
<dbReference type="PRINTS" id="PR00368">
    <property type="entry name" value="FADPNR"/>
</dbReference>
<dbReference type="NCBIfam" id="NF003585">
    <property type="entry name" value="PRK05249.1"/>
    <property type="match status" value="1"/>
</dbReference>
<keyword evidence="7" id="KW-0285">Flavoprotein</keyword>
<dbReference type="Pfam" id="PF07992">
    <property type="entry name" value="Pyr_redox_2"/>
    <property type="match status" value="1"/>
</dbReference>
<keyword evidence="6" id="KW-0963">Cytoplasm</keyword>
<dbReference type="SUPFAM" id="SSF55424">
    <property type="entry name" value="FAD/NAD-linked reductases, dimerisation (C-terminal) domain"/>
    <property type="match status" value="1"/>
</dbReference>
<evidence type="ECO:0000256" key="5">
    <source>
        <dbReference type="ARBA" id="ARBA00012772"/>
    </source>
</evidence>
<feature type="domain" description="FAD/NAD(P)-binding" evidence="15">
    <location>
        <begin position="6"/>
        <end position="326"/>
    </location>
</feature>
<comment type="caution">
    <text evidence="16">The sequence shown here is derived from an EMBL/GenBank/DDBJ whole genome shotgun (WGS) entry which is preliminary data.</text>
</comment>
<evidence type="ECO:0000256" key="8">
    <source>
        <dbReference type="ARBA" id="ARBA00022827"/>
    </source>
</evidence>
<dbReference type="InterPro" id="IPR016156">
    <property type="entry name" value="FAD/NAD-linked_Rdtase_dimer_sf"/>
</dbReference>
<dbReference type="InterPro" id="IPR050151">
    <property type="entry name" value="Class-I_Pyr_Nuc-Dis_Oxidored"/>
</dbReference>
<dbReference type="PIRSF" id="PIRSF000350">
    <property type="entry name" value="Mercury_reductase_MerA"/>
    <property type="match status" value="1"/>
</dbReference>
<dbReference type="Gene3D" id="3.50.50.60">
    <property type="entry name" value="FAD/NAD(P)-binding domain"/>
    <property type="match status" value="2"/>
</dbReference>
<keyword evidence="13" id="KW-0812">Transmembrane</keyword>
<evidence type="ECO:0000256" key="7">
    <source>
        <dbReference type="ARBA" id="ARBA00022630"/>
    </source>
</evidence>
<organism evidence="16">
    <name type="scientific">mine drainage metagenome</name>
    <dbReference type="NCBI Taxonomy" id="410659"/>
    <lineage>
        <taxon>unclassified sequences</taxon>
        <taxon>metagenomes</taxon>
        <taxon>ecological metagenomes</taxon>
    </lineage>
</organism>
<dbReference type="PRINTS" id="PR00411">
    <property type="entry name" value="PNDRDTASEI"/>
</dbReference>
<dbReference type="InterPro" id="IPR001100">
    <property type="entry name" value="Pyr_nuc-diS_OxRdtase"/>
</dbReference>
<dbReference type="FunFam" id="3.30.390.30:FF:000001">
    <property type="entry name" value="Dihydrolipoyl dehydrogenase"/>
    <property type="match status" value="1"/>
</dbReference>
<evidence type="ECO:0000256" key="4">
    <source>
        <dbReference type="ARBA" id="ARBA00007532"/>
    </source>
</evidence>
<feature type="domain" description="Pyridine nucleotide-disulphide oxidoreductase dimerisation" evidence="14">
    <location>
        <begin position="347"/>
        <end position="454"/>
    </location>
</feature>
<evidence type="ECO:0000259" key="14">
    <source>
        <dbReference type="Pfam" id="PF02852"/>
    </source>
</evidence>
<comment type="function">
    <text evidence="2">Conversion of NADPH, generated by peripheral catabolic pathways, to NADH, which can enter the respiratory chain for energy generation.</text>
</comment>
<dbReference type="GO" id="GO:0050660">
    <property type="term" value="F:flavin adenine dinucleotide binding"/>
    <property type="evidence" value="ECO:0007669"/>
    <property type="project" value="TreeGrafter"/>
</dbReference>
<keyword evidence="13" id="KW-0472">Membrane</keyword>
<keyword evidence="13" id="KW-1133">Transmembrane helix</keyword>
<evidence type="ECO:0000313" key="16">
    <source>
        <dbReference type="EMBL" id="CBI07859.1"/>
    </source>
</evidence>
<evidence type="ECO:0000256" key="3">
    <source>
        <dbReference type="ARBA" id="ARBA00004496"/>
    </source>
</evidence>
<evidence type="ECO:0000256" key="9">
    <source>
        <dbReference type="ARBA" id="ARBA00022857"/>
    </source>
</evidence>
<sequence>MSAVKYDLIVIGSGPSGQRAAVAASKLKKRVAVIESRSVVGGVCVNTGTIPSKTMREAVLHLSGYSYRTVYGMNYRVKEKITIDDLAFRVQGVIKTEIDVTEAQLSRNGIDVIHGVASFVDAQTIKVTGVENETTLQSDRIILAVGTKPATSERVPINGTTIVNSDLIMNLPRLPRTLIVVGGGVIGVEYACMFAILGVRVTVIEKRNRLLEFADQEIIETLSYHLRDSRVTMRLGEELDSVEELQDGTVVANLKSQKKVSGDALLYAVGRQGNIDDLNLDAAGIHADPRGRIPVDENFRTNIPNIFAVGDVIGFPSLASVSMEQGRIAVARAFNDMNTISNPSFYPYGIYTIPEISFIGKTEEQLTEEDVPYEVGMAYYREVARGQIRGDTTGRLKLIFHRNTRKVLGVHIIGEGASELVHIGQAVMTLGGVVDYFIETVFNYPTLAECYKVAAFNGVGRLHRYQSE</sequence>
<dbReference type="GO" id="GO:0003957">
    <property type="term" value="F:NAD(P)+ transhydrogenase (Si-specific) activity"/>
    <property type="evidence" value="ECO:0007669"/>
    <property type="project" value="UniProtKB-EC"/>
</dbReference>
<evidence type="ECO:0000256" key="2">
    <source>
        <dbReference type="ARBA" id="ARBA00002842"/>
    </source>
</evidence>
<comment type="similarity">
    <text evidence="4">Belongs to the class-I pyridine nucleotide-disulfide oxidoreductase family.</text>
</comment>
<feature type="transmembrane region" description="Helical" evidence="13">
    <location>
        <begin position="178"/>
        <end position="199"/>
    </location>
</feature>
<accession>E6QKT9</accession>
<comment type="cofactor">
    <cofactor evidence="1">
        <name>FAD</name>
        <dbReference type="ChEBI" id="CHEBI:57692"/>
    </cofactor>
</comment>
<keyword evidence="9" id="KW-0521">NADP</keyword>
<evidence type="ECO:0000256" key="11">
    <source>
        <dbReference type="ARBA" id="ARBA00023027"/>
    </source>
</evidence>
<evidence type="ECO:0000256" key="10">
    <source>
        <dbReference type="ARBA" id="ARBA00023002"/>
    </source>
</evidence>
<dbReference type="EMBL" id="CABQ01000153">
    <property type="protein sequence ID" value="CBI07859.1"/>
    <property type="molecule type" value="Genomic_DNA"/>
</dbReference>
<gene>
    <name evidence="16" type="primary">sthA</name>
    <name evidence="16" type="ORF">CARN6_1261</name>
</gene>
<protein>
    <recommendedName>
        <fullName evidence="5">NAD(P)(+) transhydrogenase (Si-specific)</fullName>
        <ecNumber evidence="5">1.6.1.1</ecNumber>
    </recommendedName>
    <alternativeName>
        <fullName evidence="12">NAD(P)(+) transhydrogenase [B-specific]</fullName>
    </alternativeName>
</protein>
<reference evidence="16" key="1">
    <citation type="submission" date="2009-10" db="EMBL/GenBank/DDBJ databases">
        <title>Diversity of trophic interactions inside an arsenic-rich microbial ecosystem.</title>
        <authorList>
            <person name="Bertin P.N."/>
            <person name="Heinrich-Salmeron A."/>
            <person name="Pelletier E."/>
            <person name="Goulhen-Chollet F."/>
            <person name="Arsene-Ploetze F."/>
            <person name="Gallien S."/>
            <person name="Calteau A."/>
            <person name="Vallenet D."/>
            <person name="Casiot C."/>
            <person name="Chane-Woon-Ming B."/>
            <person name="Giloteaux L."/>
            <person name="Barakat M."/>
            <person name="Bonnefoy V."/>
            <person name="Bruneel O."/>
            <person name="Chandler M."/>
            <person name="Cleiss J."/>
            <person name="Duran R."/>
            <person name="Elbaz-Poulichet F."/>
            <person name="Fonknechten N."/>
            <person name="Lauga B."/>
            <person name="Mornico D."/>
            <person name="Ortet P."/>
            <person name="Schaeffer C."/>
            <person name="Siguier P."/>
            <person name="Alexander Thil Smith A."/>
            <person name="Van Dorsselaer A."/>
            <person name="Weissenbach J."/>
            <person name="Medigue C."/>
            <person name="Le Paslier D."/>
        </authorList>
    </citation>
    <scope>NUCLEOTIDE SEQUENCE</scope>
</reference>
<keyword evidence="11" id="KW-0520">NAD</keyword>
<dbReference type="GO" id="GO:0006103">
    <property type="term" value="P:2-oxoglutarate metabolic process"/>
    <property type="evidence" value="ECO:0007669"/>
    <property type="project" value="TreeGrafter"/>
</dbReference>
<dbReference type="PANTHER" id="PTHR22912:SF93">
    <property type="entry name" value="SOLUBLE PYRIDINE NUCLEOTIDE TRANSHYDROGENASE"/>
    <property type="match status" value="1"/>
</dbReference>
<dbReference type="PANTHER" id="PTHR22912">
    <property type="entry name" value="DISULFIDE OXIDOREDUCTASE"/>
    <property type="match status" value="1"/>
</dbReference>
<dbReference type="InterPro" id="IPR004099">
    <property type="entry name" value="Pyr_nucl-diS_OxRdtase_dimer"/>
</dbReference>
<keyword evidence="10 16" id="KW-0560">Oxidoreductase</keyword>
<name>E6QKT9_9ZZZZ</name>
<dbReference type="GO" id="GO:0005829">
    <property type="term" value="C:cytosol"/>
    <property type="evidence" value="ECO:0007669"/>
    <property type="project" value="TreeGrafter"/>
</dbReference>
<dbReference type="InterPro" id="IPR036188">
    <property type="entry name" value="FAD/NAD-bd_sf"/>
</dbReference>
<dbReference type="AlphaFoldDB" id="E6QKT9"/>
<comment type="subcellular location">
    <subcellularLocation>
        <location evidence="3">Cytoplasm</location>
    </subcellularLocation>
</comment>
<dbReference type="Gene3D" id="3.30.390.30">
    <property type="match status" value="1"/>
</dbReference>
<evidence type="ECO:0000256" key="12">
    <source>
        <dbReference type="ARBA" id="ARBA00031183"/>
    </source>
</evidence>
<dbReference type="GO" id="GO:0004148">
    <property type="term" value="F:dihydrolipoyl dehydrogenase (NADH) activity"/>
    <property type="evidence" value="ECO:0007669"/>
    <property type="project" value="TreeGrafter"/>
</dbReference>
<evidence type="ECO:0000256" key="13">
    <source>
        <dbReference type="SAM" id="Phobius"/>
    </source>
</evidence>
<evidence type="ECO:0000256" key="6">
    <source>
        <dbReference type="ARBA" id="ARBA00022490"/>
    </source>
</evidence>
<dbReference type="SUPFAM" id="SSF51905">
    <property type="entry name" value="FAD/NAD(P)-binding domain"/>
    <property type="match status" value="1"/>
</dbReference>
<keyword evidence="8" id="KW-0274">FAD</keyword>
<evidence type="ECO:0000259" key="15">
    <source>
        <dbReference type="Pfam" id="PF07992"/>
    </source>
</evidence>
<dbReference type="Pfam" id="PF02852">
    <property type="entry name" value="Pyr_redox_dim"/>
    <property type="match status" value="1"/>
</dbReference>
<dbReference type="EC" id="1.6.1.1" evidence="5"/>